<dbReference type="PROSITE" id="PS51058">
    <property type="entry name" value="ZF_CXXC"/>
    <property type="match status" value="1"/>
</dbReference>
<comment type="caution">
    <text evidence="6">The sequence shown here is derived from an EMBL/GenBank/DDBJ whole genome shotgun (WGS) entry which is preliminary data.</text>
</comment>
<proteinExistence type="predicted"/>
<dbReference type="InterPro" id="IPR002857">
    <property type="entry name" value="Znf_CXXC"/>
</dbReference>
<gene>
    <name evidence="6" type="ORF">TrRE_jg9253</name>
</gene>
<keyword evidence="7" id="KW-1185">Reference proteome</keyword>
<feature type="region of interest" description="Disordered" evidence="4">
    <location>
        <begin position="1"/>
        <end position="23"/>
    </location>
</feature>
<protein>
    <recommendedName>
        <fullName evidence="5">CXXC-type domain-containing protein</fullName>
    </recommendedName>
</protein>
<dbReference type="GO" id="GO:0008270">
    <property type="term" value="F:zinc ion binding"/>
    <property type="evidence" value="ECO:0007669"/>
    <property type="project" value="UniProtKB-KW"/>
</dbReference>
<evidence type="ECO:0000259" key="5">
    <source>
        <dbReference type="PROSITE" id="PS51058"/>
    </source>
</evidence>
<evidence type="ECO:0000256" key="4">
    <source>
        <dbReference type="SAM" id="MobiDB-lite"/>
    </source>
</evidence>
<feature type="region of interest" description="Disordered" evidence="4">
    <location>
        <begin position="301"/>
        <end position="325"/>
    </location>
</feature>
<dbReference type="GO" id="GO:0003677">
    <property type="term" value="F:DNA binding"/>
    <property type="evidence" value="ECO:0007669"/>
    <property type="project" value="InterPro"/>
</dbReference>
<accession>A0A9W7L5R7</accession>
<feature type="compositionally biased region" description="Acidic residues" evidence="4">
    <location>
        <begin position="407"/>
        <end position="430"/>
    </location>
</feature>
<feature type="compositionally biased region" description="Acidic residues" evidence="4">
    <location>
        <begin position="303"/>
        <end position="315"/>
    </location>
</feature>
<feature type="region of interest" description="Disordered" evidence="4">
    <location>
        <begin position="400"/>
        <end position="484"/>
    </location>
</feature>
<feature type="compositionally biased region" description="Basic and acidic residues" evidence="4">
    <location>
        <begin position="1"/>
        <end position="14"/>
    </location>
</feature>
<feature type="compositionally biased region" description="Basic residues" evidence="4">
    <location>
        <begin position="141"/>
        <end position="150"/>
    </location>
</feature>
<dbReference type="OrthoDB" id="1870062at2759"/>
<name>A0A9W7L5R7_9STRA</name>
<keyword evidence="2" id="KW-0863">Zinc-finger</keyword>
<dbReference type="AlphaFoldDB" id="A0A9W7L5R7"/>
<dbReference type="EMBL" id="BRXZ01007673">
    <property type="protein sequence ID" value="GMI31529.1"/>
    <property type="molecule type" value="Genomic_DNA"/>
</dbReference>
<feature type="compositionally biased region" description="Basic and acidic residues" evidence="4">
    <location>
        <begin position="83"/>
        <end position="98"/>
    </location>
</feature>
<keyword evidence="1" id="KW-0479">Metal-binding</keyword>
<feature type="region of interest" description="Disordered" evidence="4">
    <location>
        <begin position="705"/>
        <end position="724"/>
    </location>
</feature>
<evidence type="ECO:0000256" key="2">
    <source>
        <dbReference type="ARBA" id="ARBA00022771"/>
    </source>
</evidence>
<reference evidence="6" key="1">
    <citation type="submission" date="2022-07" db="EMBL/GenBank/DDBJ databases">
        <title>Genome analysis of Parmales, a sister group of diatoms, reveals the evolutionary specialization of diatoms from phago-mixotrophs to photoautotrophs.</title>
        <authorList>
            <person name="Ban H."/>
            <person name="Sato S."/>
            <person name="Yoshikawa S."/>
            <person name="Kazumasa Y."/>
            <person name="Nakamura Y."/>
            <person name="Ichinomiya M."/>
            <person name="Saitoh K."/>
            <person name="Sato N."/>
            <person name="Blanc-Mathieu R."/>
            <person name="Endo H."/>
            <person name="Kuwata A."/>
            <person name="Ogata H."/>
        </authorList>
    </citation>
    <scope>NUCLEOTIDE SEQUENCE</scope>
</reference>
<sequence>MSEENHAPNNKKSEMSSPTKISDYFAAAPKPSVAKKSLPTNSAASSIIEKLKPVDKPPVASSKPQTAPTSKSSSASTAAKPSSVKEEGKDAKSDATSDKKRKRRTACGECKTCIIEEDCGTCKACIKNAQPPPPPDPNKPPPKKKPSKRKCEKRICLIMKYNLDPEGAVGEDGSCDYCVKCGPEASYLSDDEYAAYNNMYETTYYKFNLHLKYLLRNKGLPSSITSAFFKVLFSAFAPDFVTCCHFLRFAEPELKLRSMRSSVKPDTDPCSAYEWFQMMKSRFTMWHIVVEIGQYEYKMRKEEEEEEESDEEDEDGQKTPGKPEKKVVGVKIPDSAAKALKLAIKVNTNIAGGGPKFKALLEKARSECRILSKPIDRAMKVFKTNSSGKAKQMLRDLLIDNNRGGVTEEDASDENDAEEDATTDENDTAEENVTAENSPEDSEAEFSEQDDDDDDEEYEAEDFEQFQTVKKAGPPPRDKSKDATKMEGFRSIYDTESLQQYVTTFEMLTFQIPRVLLDSFLVPSFDFASLTTSEKISAFKVLCDFHLIHDTSIQSEIKEYEKAEICAVPKYFDAQGRGYFYFAHLQPLGGCRMYRTMGSWNPDGGQRKIVNIKESSKTRHKPPPPPPSSTLPEIPYEHDRCLLWEVVAENQEDVEELMAQKEIFNGTETSYLKSRLNELKLDLEYEVGRVESMIERERKKDILRNMPRRVSSRSRNEDAISYKD</sequence>
<organism evidence="6 7">
    <name type="scientific">Triparma retinervis</name>
    <dbReference type="NCBI Taxonomy" id="2557542"/>
    <lineage>
        <taxon>Eukaryota</taxon>
        <taxon>Sar</taxon>
        <taxon>Stramenopiles</taxon>
        <taxon>Ochrophyta</taxon>
        <taxon>Bolidophyceae</taxon>
        <taxon>Parmales</taxon>
        <taxon>Triparmaceae</taxon>
        <taxon>Triparma</taxon>
    </lineage>
</organism>
<feature type="compositionally biased region" description="Low complexity" evidence="4">
    <location>
        <begin position="61"/>
        <end position="82"/>
    </location>
</feature>
<dbReference type="Proteomes" id="UP001165082">
    <property type="component" value="Unassembled WGS sequence"/>
</dbReference>
<feature type="region of interest" description="Disordered" evidence="4">
    <location>
        <begin position="614"/>
        <end position="633"/>
    </location>
</feature>
<feature type="region of interest" description="Disordered" evidence="4">
    <location>
        <begin position="130"/>
        <end position="150"/>
    </location>
</feature>
<feature type="compositionally biased region" description="Basic and acidic residues" evidence="4">
    <location>
        <begin position="714"/>
        <end position="724"/>
    </location>
</feature>
<feature type="domain" description="CXXC-type" evidence="5">
    <location>
        <begin position="100"/>
        <end position="157"/>
    </location>
</feature>
<feature type="compositionally biased region" description="Pro residues" evidence="4">
    <location>
        <begin position="130"/>
        <end position="140"/>
    </location>
</feature>
<evidence type="ECO:0000256" key="1">
    <source>
        <dbReference type="ARBA" id="ARBA00022723"/>
    </source>
</evidence>
<keyword evidence="3" id="KW-0862">Zinc</keyword>
<evidence type="ECO:0000313" key="7">
    <source>
        <dbReference type="Proteomes" id="UP001165082"/>
    </source>
</evidence>
<feature type="region of interest" description="Disordered" evidence="4">
    <location>
        <begin position="48"/>
        <end position="100"/>
    </location>
</feature>
<evidence type="ECO:0000313" key="6">
    <source>
        <dbReference type="EMBL" id="GMI31529.1"/>
    </source>
</evidence>
<feature type="compositionally biased region" description="Acidic residues" evidence="4">
    <location>
        <begin position="438"/>
        <end position="464"/>
    </location>
</feature>
<evidence type="ECO:0000256" key="3">
    <source>
        <dbReference type="ARBA" id="ARBA00022833"/>
    </source>
</evidence>